<dbReference type="Pfam" id="PF24864">
    <property type="entry name" value="DUF7730"/>
    <property type="match status" value="1"/>
</dbReference>
<evidence type="ECO:0000259" key="1">
    <source>
        <dbReference type="Pfam" id="PF24864"/>
    </source>
</evidence>
<gene>
    <name evidence="2" type="ORF">BDV96DRAFT_390469</name>
</gene>
<dbReference type="OrthoDB" id="3800605at2759"/>
<evidence type="ECO:0000313" key="3">
    <source>
        <dbReference type="Proteomes" id="UP000799770"/>
    </source>
</evidence>
<feature type="domain" description="DUF7730" evidence="1">
    <location>
        <begin position="63"/>
        <end position="183"/>
    </location>
</feature>
<reference evidence="2" key="1">
    <citation type="journal article" date="2020" name="Stud. Mycol.">
        <title>101 Dothideomycetes genomes: a test case for predicting lifestyles and emergence of pathogens.</title>
        <authorList>
            <person name="Haridas S."/>
            <person name="Albert R."/>
            <person name="Binder M."/>
            <person name="Bloem J."/>
            <person name="Labutti K."/>
            <person name="Salamov A."/>
            <person name="Andreopoulos B."/>
            <person name="Baker S."/>
            <person name="Barry K."/>
            <person name="Bills G."/>
            <person name="Bluhm B."/>
            <person name="Cannon C."/>
            <person name="Castanera R."/>
            <person name="Culley D."/>
            <person name="Daum C."/>
            <person name="Ezra D."/>
            <person name="Gonzalez J."/>
            <person name="Henrissat B."/>
            <person name="Kuo A."/>
            <person name="Liang C."/>
            <person name="Lipzen A."/>
            <person name="Lutzoni F."/>
            <person name="Magnuson J."/>
            <person name="Mondo S."/>
            <person name="Nolan M."/>
            <person name="Ohm R."/>
            <person name="Pangilinan J."/>
            <person name="Park H.-J."/>
            <person name="Ramirez L."/>
            <person name="Alfaro M."/>
            <person name="Sun H."/>
            <person name="Tritt A."/>
            <person name="Yoshinaga Y."/>
            <person name="Zwiers L.-H."/>
            <person name="Turgeon B."/>
            <person name="Goodwin S."/>
            <person name="Spatafora J."/>
            <person name="Crous P."/>
            <person name="Grigoriev I."/>
        </authorList>
    </citation>
    <scope>NUCLEOTIDE SEQUENCE</scope>
    <source>
        <strain evidence="2">CBS 627.86</strain>
    </source>
</reference>
<proteinExistence type="predicted"/>
<dbReference type="AlphaFoldDB" id="A0A6A5ZHK3"/>
<dbReference type="Proteomes" id="UP000799770">
    <property type="component" value="Unassembled WGS sequence"/>
</dbReference>
<dbReference type="PANTHER" id="PTHR38790">
    <property type="entry name" value="2EXR DOMAIN-CONTAINING PROTEIN-RELATED"/>
    <property type="match status" value="1"/>
</dbReference>
<keyword evidence="3" id="KW-1185">Reference proteome</keyword>
<name>A0A6A5ZHK3_9PLEO</name>
<accession>A0A6A5ZHK3</accession>
<dbReference type="PANTHER" id="PTHR38790:SF4">
    <property type="entry name" value="2EXR DOMAIN-CONTAINING PROTEIN"/>
    <property type="match status" value="1"/>
</dbReference>
<organism evidence="2 3">
    <name type="scientific">Lophiotrema nucula</name>
    <dbReference type="NCBI Taxonomy" id="690887"/>
    <lineage>
        <taxon>Eukaryota</taxon>
        <taxon>Fungi</taxon>
        <taxon>Dikarya</taxon>
        <taxon>Ascomycota</taxon>
        <taxon>Pezizomycotina</taxon>
        <taxon>Dothideomycetes</taxon>
        <taxon>Pleosporomycetidae</taxon>
        <taxon>Pleosporales</taxon>
        <taxon>Lophiotremataceae</taxon>
        <taxon>Lophiotrema</taxon>
    </lineage>
</organism>
<sequence length="252" mass="29217">MGIVEQDSSRCDSALYYNFPKPVTKRIQPVQSELQTVKLLENGALNLEETPQYLIELVERNAVQSPLLRIPAEIRNRIFTFAMGGLDVQVRFIWTRVDGNYTRRKLKGRAVDWQNNNQDAVYVQPAFHFIEVSRQIYAEFATLAYSANAFDFYFQTMNAFLDVLNDAQIAAIKTIEIDGAFFDYHRSDYFDEPGREQSRPTVSSYKKKFPGLKKVIVSEDMVDDLYSQIPQCWKKFDQVLGRRNVPTKSFVH</sequence>
<protein>
    <recommendedName>
        <fullName evidence="1">DUF7730 domain-containing protein</fullName>
    </recommendedName>
</protein>
<evidence type="ECO:0000313" key="2">
    <source>
        <dbReference type="EMBL" id="KAF2118564.1"/>
    </source>
</evidence>
<dbReference type="InterPro" id="IPR056632">
    <property type="entry name" value="DUF7730"/>
</dbReference>
<dbReference type="EMBL" id="ML977317">
    <property type="protein sequence ID" value="KAF2118564.1"/>
    <property type="molecule type" value="Genomic_DNA"/>
</dbReference>